<organism evidence="1 2">
    <name type="scientific">Aspergillus costaricaensis CBS 115574</name>
    <dbReference type="NCBI Taxonomy" id="1448317"/>
    <lineage>
        <taxon>Eukaryota</taxon>
        <taxon>Fungi</taxon>
        <taxon>Dikarya</taxon>
        <taxon>Ascomycota</taxon>
        <taxon>Pezizomycotina</taxon>
        <taxon>Eurotiomycetes</taxon>
        <taxon>Eurotiomycetidae</taxon>
        <taxon>Eurotiales</taxon>
        <taxon>Aspergillaceae</taxon>
        <taxon>Aspergillus</taxon>
        <taxon>Aspergillus subgen. Circumdati</taxon>
    </lineage>
</organism>
<protein>
    <submittedName>
        <fullName evidence="1">Phenylalanine ammonia-lyase</fullName>
    </submittedName>
</protein>
<name>A0ACD1IK98_9EURO</name>
<reference evidence="1" key="1">
    <citation type="submission" date="2018-02" db="EMBL/GenBank/DDBJ databases">
        <title>The genomes of Aspergillus section Nigri reveals drivers in fungal speciation.</title>
        <authorList>
            <consortium name="DOE Joint Genome Institute"/>
            <person name="Vesth T.C."/>
            <person name="Nybo J."/>
            <person name="Theobald S."/>
            <person name="Brandl J."/>
            <person name="Frisvad J.C."/>
            <person name="Nielsen K.F."/>
            <person name="Lyhne E.K."/>
            <person name="Kogle M.E."/>
            <person name="Kuo A."/>
            <person name="Riley R."/>
            <person name="Clum A."/>
            <person name="Nolan M."/>
            <person name="Lipzen A."/>
            <person name="Salamov A."/>
            <person name="Henrissat B."/>
            <person name="Wiebenga A."/>
            <person name="De vries R.P."/>
            <person name="Grigoriev I.V."/>
            <person name="Mortensen U.H."/>
            <person name="Andersen M.R."/>
            <person name="Baker S.E."/>
        </authorList>
    </citation>
    <scope>NUCLEOTIDE SEQUENCE</scope>
    <source>
        <strain evidence="1">CBS 115574</strain>
    </source>
</reference>
<sequence>MGSTSLSLSFDVHHVWPTPHAQQALKSWLKLQRHVSTGSIAIDGHSLDVASVVAVARKGVGLALKADNIMDERIEASVDTLQGYLSKGYYLYGVNTGFGGSADTRTKDLYGLQRALMQHTQSAILTREDKSDSPSSHEYLESHSMPSAWTRAMILIRCNANIRGHSAMTRNVVDTMIKLLEHDIVPIVPLRGSISASGDLMPLSYISGAIQGNPDVYVRVGGQKGLPRIMSAQTALEQASITPIILGPKEGLSLINGTAAAAAVASLGCYEANQLAVVSQLLTALSSEALHANNEWAHPFIAAARPHQGQIEAAQNIRTFLRGSKLSYGLEDTKDRFSSGLAQERYALRSAPQWLSPQLEDLLSAEKQLHTELNSTSDNPVVNIADNDIHCGANFQAAAVTSATEKIRLALQSIGKMLFSQTSEMINHDLSNGLPPNLAADDPSLSFCLKGIDVNTAAYTSELGVLANPVSNHVQSAEMHNQAINSLGLLSARQTMAAVEVLSMIVANCLYTGCQGVDLRTLHRTFLASMKDPARQLITSSLLAEDQYHTFIEDFFHEFWKVFEESWYDSAAYDAAERAEKAAQSLVTAAVANANRIPTIMSIEKLAGLTKTFEDLILQCYLTHRDGFLRQPTTSDYLGEGTKAIYLFVRERLGVPMHRGLVEHPIAEYGGLNVIDGRPKKTIGSWVSIIYEAVRDGSLYSEVFRYLQGSGLDPGFVDGSNSIKASSGLKLNNAIKASNGVKVSDEGSV</sequence>
<evidence type="ECO:0000313" key="2">
    <source>
        <dbReference type="Proteomes" id="UP000249748"/>
    </source>
</evidence>
<proteinExistence type="predicted"/>
<keyword evidence="2" id="KW-1185">Reference proteome</keyword>
<accession>A0ACD1IK98</accession>
<evidence type="ECO:0000313" key="1">
    <source>
        <dbReference type="EMBL" id="RAK90676.1"/>
    </source>
</evidence>
<gene>
    <name evidence="1" type="ORF">BO79DRAFT_208389</name>
</gene>
<dbReference type="Proteomes" id="UP000249748">
    <property type="component" value="Unassembled WGS sequence"/>
</dbReference>
<dbReference type="EMBL" id="KZ824544">
    <property type="protein sequence ID" value="RAK90676.1"/>
    <property type="molecule type" value="Genomic_DNA"/>
</dbReference>